<keyword evidence="2" id="KW-0378">Hydrolase</keyword>
<dbReference type="NCBIfam" id="TIGR00730">
    <property type="entry name" value="Rossman fold protein, TIGR00730 family"/>
    <property type="match status" value="1"/>
</dbReference>
<accession>A0AAC9MXS9</accession>
<keyword evidence="2" id="KW-0203">Cytokinin biosynthesis</keyword>
<dbReference type="Gene3D" id="3.40.50.450">
    <property type="match status" value="1"/>
</dbReference>
<gene>
    <name evidence="3" type="ORF">TL08_07165</name>
</gene>
<protein>
    <recommendedName>
        <fullName evidence="2">Cytokinin riboside 5'-monophosphate phosphoribohydrolase</fullName>
        <ecNumber evidence="2">3.2.2.n1</ecNumber>
    </recommendedName>
</protein>
<dbReference type="GO" id="GO:0009691">
    <property type="term" value="P:cytokinin biosynthetic process"/>
    <property type="evidence" value="ECO:0007669"/>
    <property type="project" value="UniProtKB-UniRule"/>
</dbReference>
<proteinExistence type="inferred from homology"/>
<evidence type="ECO:0000313" key="4">
    <source>
        <dbReference type="Proteomes" id="UP000095210"/>
    </source>
</evidence>
<dbReference type="PANTHER" id="PTHR31223">
    <property type="entry name" value="LOG FAMILY PROTEIN YJL055W"/>
    <property type="match status" value="1"/>
</dbReference>
<dbReference type="GO" id="GO:0005829">
    <property type="term" value="C:cytosol"/>
    <property type="evidence" value="ECO:0007669"/>
    <property type="project" value="TreeGrafter"/>
</dbReference>
<organism evidence="3 4">
    <name type="scientific">Actinoalloteichus hymeniacidonis</name>
    <dbReference type="NCBI Taxonomy" id="340345"/>
    <lineage>
        <taxon>Bacteria</taxon>
        <taxon>Bacillati</taxon>
        <taxon>Actinomycetota</taxon>
        <taxon>Actinomycetes</taxon>
        <taxon>Pseudonocardiales</taxon>
        <taxon>Pseudonocardiaceae</taxon>
        <taxon>Actinoalloteichus</taxon>
    </lineage>
</organism>
<evidence type="ECO:0000256" key="1">
    <source>
        <dbReference type="ARBA" id="ARBA00006763"/>
    </source>
</evidence>
<dbReference type="PANTHER" id="PTHR31223:SF70">
    <property type="entry name" value="LOG FAMILY PROTEIN YJL055W"/>
    <property type="match status" value="1"/>
</dbReference>
<dbReference type="GO" id="GO:0016799">
    <property type="term" value="F:hydrolase activity, hydrolyzing N-glycosyl compounds"/>
    <property type="evidence" value="ECO:0007669"/>
    <property type="project" value="TreeGrafter"/>
</dbReference>
<comment type="catalytic activity">
    <reaction evidence="2">
        <text>N(6)-(dimethylallyl)adenosine 5'-phosphate + H2O = N(6)-dimethylallyladenine + D-ribose 5-phosphate</text>
        <dbReference type="Rhea" id="RHEA:48560"/>
        <dbReference type="ChEBI" id="CHEBI:15377"/>
        <dbReference type="ChEBI" id="CHEBI:17660"/>
        <dbReference type="ChEBI" id="CHEBI:57526"/>
        <dbReference type="ChEBI" id="CHEBI:78346"/>
        <dbReference type="EC" id="3.2.2.n1"/>
    </reaction>
</comment>
<dbReference type="Pfam" id="PF03641">
    <property type="entry name" value="Lysine_decarbox"/>
    <property type="match status" value="1"/>
</dbReference>
<dbReference type="EMBL" id="CP014859">
    <property type="protein sequence ID" value="AOS62252.1"/>
    <property type="molecule type" value="Genomic_DNA"/>
</dbReference>
<dbReference type="AlphaFoldDB" id="A0AAC9MXS9"/>
<name>A0AAC9MXS9_9PSEU</name>
<dbReference type="SUPFAM" id="SSF102405">
    <property type="entry name" value="MCP/YpsA-like"/>
    <property type="match status" value="1"/>
</dbReference>
<dbReference type="Proteomes" id="UP000095210">
    <property type="component" value="Chromosome"/>
</dbReference>
<dbReference type="KEGG" id="ahm:TL08_07165"/>
<evidence type="ECO:0000313" key="3">
    <source>
        <dbReference type="EMBL" id="AOS62252.1"/>
    </source>
</evidence>
<comment type="similarity">
    <text evidence="1 2">Belongs to the LOG family.</text>
</comment>
<dbReference type="InterPro" id="IPR005269">
    <property type="entry name" value="LOG"/>
</dbReference>
<sequence>MRICVFCGSASGRGDVYLEAATRVGRLLADRGIELVYGGAAVGIMGAVADAAMQGGGRVIGVIPRQLVEREIAHPKLAELHVVADMHERKALMAASADAFIALPGGAGTLEELFEVWTWAQLGLHTKPIGLLDVAGFYQPLRTMVDHMVAEGFLQQRHRDALLVDPDIERLLDRFADYQAPEAKWTTPAPKAAADLFGITE</sequence>
<dbReference type="EC" id="3.2.2.n1" evidence="2"/>
<dbReference type="RefSeq" id="WP_069853368.1">
    <property type="nucleotide sequence ID" value="NZ_CP014859.1"/>
</dbReference>
<keyword evidence="4" id="KW-1185">Reference proteome</keyword>
<evidence type="ECO:0000256" key="2">
    <source>
        <dbReference type="RuleBase" id="RU363015"/>
    </source>
</evidence>
<comment type="catalytic activity">
    <reaction evidence="2">
        <text>9-ribosyl-trans-zeatin 5'-phosphate + H2O = trans-zeatin + D-ribose 5-phosphate</text>
        <dbReference type="Rhea" id="RHEA:48564"/>
        <dbReference type="ChEBI" id="CHEBI:15377"/>
        <dbReference type="ChEBI" id="CHEBI:16522"/>
        <dbReference type="ChEBI" id="CHEBI:78346"/>
        <dbReference type="ChEBI" id="CHEBI:87947"/>
        <dbReference type="EC" id="3.2.2.n1"/>
    </reaction>
</comment>
<reference evidence="4" key="1">
    <citation type="submission" date="2016-03" db="EMBL/GenBank/DDBJ databases">
        <title>Complete genome sequence of the type strain Actinoalloteichus hymeniacidonis DSM 45092.</title>
        <authorList>
            <person name="Schaffert L."/>
            <person name="Albersmeier A."/>
            <person name="Winkler A."/>
            <person name="Kalinowski J."/>
            <person name="Zotchev S."/>
            <person name="Ruckert C."/>
        </authorList>
    </citation>
    <scope>NUCLEOTIDE SEQUENCE [LARGE SCALE GENOMIC DNA]</scope>
    <source>
        <strain evidence="4">HPA177(T) (DSM 45092(T))</strain>
    </source>
</reference>
<dbReference type="InterPro" id="IPR031100">
    <property type="entry name" value="LOG_fam"/>
</dbReference>